<evidence type="ECO:0000256" key="9">
    <source>
        <dbReference type="SAM" id="MobiDB-lite"/>
    </source>
</evidence>
<organism evidence="12 13">
    <name type="scientific">Ascoidea rubescens DSM 1968</name>
    <dbReference type="NCBI Taxonomy" id="1344418"/>
    <lineage>
        <taxon>Eukaryota</taxon>
        <taxon>Fungi</taxon>
        <taxon>Dikarya</taxon>
        <taxon>Ascomycota</taxon>
        <taxon>Saccharomycotina</taxon>
        <taxon>Saccharomycetes</taxon>
        <taxon>Ascoideaceae</taxon>
        <taxon>Ascoidea</taxon>
    </lineage>
</organism>
<dbReference type="PROSITE" id="PS51044">
    <property type="entry name" value="ZF_SP_RING"/>
    <property type="match status" value="1"/>
</dbReference>
<dbReference type="PROSITE" id="PS51466">
    <property type="entry name" value="PINIT"/>
    <property type="match status" value="1"/>
</dbReference>
<evidence type="ECO:0000313" key="12">
    <source>
        <dbReference type="EMBL" id="ODV63875.1"/>
    </source>
</evidence>
<proteinExistence type="inferred from homology"/>
<dbReference type="RefSeq" id="XP_020050182.1">
    <property type="nucleotide sequence ID" value="XM_020190112.1"/>
</dbReference>
<keyword evidence="7" id="KW-0862">Zinc</keyword>
<keyword evidence="6" id="KW-0833">Ubl conjugation pathway</keyword>
<keyword evidence="4" id="KW-0479">Metal-binding</keyword>
<comment type="pathway">
    <text evidence="1">Protein modification; protein sumoylation.</text>
</comment>
<dbReference type="GO" id="GO:0008270">
    <property type="term" value="F:zinc ion binding"/>
    <property type="evidence" value="ECO:0007669"/>
    <property type="project" value="UniProtKB-KW"/>
</dbReference>
<feature type="domain" description="PINIT" evidence="11">
    <location>
        <begin position="52"/>
        <end position="207"/>
    </location>
</feature>
<evidence type="ECO:0000256" key="1">
    <source>
        <dbReference type="ARBA" id="ARBA00004718"/>
    </source>
</evidence>
<dbReference type="OrthoDB" id="28127at2759"/>
<dbReference type="InterPro" id="IPR004181">
    <property type="entry name" value="Znf_MIZ"/>
</dbReference>
<sequence>MAIDNGNDLSISNSNSNSSSNSTPITRFTGISTYPSQNRLGSGFIITSSTSHKKNHPSPYTPKPWIYFKKSPFFKLKKLIRNFPQLASKAPDTRGTCKVEFSLTFEDQTSLKSNPNYRLFLLSGIYDSLKSQNNNDVYIKFPHPLEIHFNKSLIDDNVKGIKDKPGTAKPANLTKYVRDFPANNILELVYAFSKDDYLVFMYIVEIISCEEILSNIRKSNPRVLKLTTKNKIIEDYAMDDDLLGLSLSLSLICPLTYARMKYPAKSINCTHVQCFDCLNFLQLQEQAQTWSCPICSTSINVDDLAIDDYVQEVIKQTDDEIHSVQLNQDGSWSFRKETDKE</sequence>
<dbReference type="GO" id="GO:0000785">
    <property type="term" value="C:chromatin"/>
    <property type="evidence" value="ECO:0007669"/>
    <property type="project" value="TreeGrafter"/>
</dbReference>
<keyword evidence="5 8" id="KW-0863">Zinc-finger</keyword>
<dbReference type="InterPro" id="IPR013083">
    <property type="entry name" value="Znf_RING/FYVE/PHD"/>
</dbReference>
<dbReference type="CDD" id="cd16650">
    <property type="entry name" value="SP-RING_PIAS-like"/>
    <property type="match status" value="1"/>
</dbReference>
<dbReference type="GO" id="GO:0016925">
    <property type="term" value="P:protein sumoylation"/>
    <property type="evidence" value="ECO:0007669"/>
    <property type="project" value="UniProtKB-UniPathway"/>
</dbReference>
<gene>
    <name evidence="12" type="ORF">ASCRUDRAFT_29383</name>
</gene>
<keyword evidence="13" id="KW-1185">Reference proteome</keyword>
<evidence type="ECO:0000256" key="4">
    <source>
        <dbReference type="ARBA" id="ARBA00022723"/>
    </source>
</evidence>
<dbReference type="Pfam" id="PF02891">
    <property type="entry name" value="zf-MIZ"/>
    <property type="match status" value="1"/>
</dbReference>
<protein>
    <submittedName>
        <fullName evidence="12">Zf-MIZ-domain-containing protein</fullName>
    </submittedName>
</protein>
<evidence type="ECO:0000259" key="10">
    <source>
        <dbReference type="PROSITE" id="PS51044"/>
    </source>
</evidence>
<dbReference type="PANTHER" id="PTHR10782">
    <property type="entry name" value="ZINC FINGER MIZ DOMAIN-CONTAINING PROTEIN"/>
    <property type="match status" value="1"/>
</dbReference>
<dbReference type="Gene3D" id="3.30.40.10">
    <property type="entry name" value="Zinc/RING finger domain, C3HC4 (zinc finger)"/>
    <property type="match status" value="1"/>
</dbReference>
<evidence type="ECO:0000256" key="8">
    <source>
        <dbReference type="PROSITE-ProRule" id="PRU00452"/>
    </source>
</evidence>
<feature type="non-terminal residue" evidence="12">
    <location>
        <position position="341"/>
    </location>
</feature>
<dbReference type="InterPro" id="IPR038654">
    <property type="entry name" value="PINIT_sf"/>
</dbReference>
<evidence type="ECO:0000256" key="5">
    <source>
        <dbReference type="ARBA" id="ARBA00022771"/>
    </source>
</evidence>
<dbReference type="STRING" id="1344418.A0A1D2VQN3"/>
<dbReference type="AlphaFoldDB" id="A0A1D2VQN3"/>
<dbReference type="EMBL" id="KV454475">
    <property type="protein sequence ID" value="ODV63875.1"/>
    <property type="molecule type" value="Genomic_DNA"/>
</dbReference>
<reference evidence="13" key="1">
    <citation type="submission" date="2016-05" db="EMBL/GenBank/DDBJ databases">
        <title>Comparative genomics of biotechnologically important yeasts.</title>
        <authorList>
            <consortium name="DOE Joint Genome Institute"/>
            <person name="Riley R."/>
            <person name="Haridas S."/>
            <person name="Wolfe K.H."/>
            <person name="Lopes M.R."/>
            <person name="Hittinger C.T."/>
            <person name="Goker M."/>
            <person name="Salamov A."/>
            <person name="Wisecaver J."/>
            <person name="Long T.M."/>
            <person name="Aerts A.L."/>
            <person name="Barry K."/>
            <person name="Choi C."/>
            <person name="Clum A."/>
            <person name="Coughlan A.Y."/>
            <person name="Deshpande S."/>
            <person name="Douglass A.P."/>
            <person name="Hanson S.J."/>
            <person name="Klenk H.-P."/>
            <person name="Labutti K."/>
            <person name="Lapidus A."/>
            <person name="Lindquist E."/>
            <person name="Lipzen A."/>
            <person name="Meier-Kolthoff J.P."/>
            <person name="Ohm R.A."/>
            <person name="Otillar R.P."/>
            <person name="Pangilinan J."/>
            <person name="Peng Y."/>
            <person name="Rokas A."/>
            <person name="Rosa C.A."/>
            <person name="Scheuner C."/>
            <person name="Sibirny A.A."/>
            <person name="Slot J.C."/>
            <person name="Stielow J.B."/>
            <person name="Sun H."/>
            <person name="Kurtzman C.P."/>
            <person name="Blackwell M."/>
            <person name="Grigoriev I.V."/>
            <person name="Jeffries T.W."/>
        </authorList>
    </citation>
    <scope>NUCLEOTIDE SEQUENCE [LARGE SCALE GENOMIC DNA]</scope>
    <source>
        <strain evidence="13">DSM 1968</strain>
    </source>
</reference>
<dbReference type="Proteomes" id="UP000095038">
    <property type="component" value="Unassembled WGS sequence"/>
</dbReference>
<dbReference type="Gene3D" id="2.60.120.780">
    <property type="entry name" value="PINIT domain"/>
    <property type="match status" value="1"/>
</dbReference>
<accession>A0A1D2VQN3</accession>
<evidence type="ECO:0000256" key="2">
    <source>
        <dbReference type="ARBA" id="ARBA00005383"/>
    </source>
</evidence>
<feature type="region of interest" description="Disordered" evidence="9">
    <location>
        <begin position="1"/>
        <end position="24"/>
    </location>
</feature>
<dbReference type="InParanoid" id="A0A1D2VQN3"/>
<dbReference type="GO" id="GO:0061665">
    <property type="term" value="F:SUMO ligase activity"/>
    <property type="evidence" value="ECO:0007669"/>
    <property type="project" value="TreeGrafter"/>
</dbReference>
<evidence type="ECO:0000313" key="13">
    <source>
        <dbReference type="Proteomes" id="UP000095038"/>
    </source>
</evidence>
<dbReference type="SUPFAM" id="SSF57850">
    <property type="entry name" value="RING/U-box"/>
    <property type="match status" value="1"/>
</dbReference>
<evidence type="ECO:0000259" key="11">
    <source>
        <dbReference type="PROSITE" id="PS51466"/>
    </source>
</evidence>
<name>A0A1D2VQN3_9ASCO</name>
<dbReference type="PANTHER" id="PTHR10782:SF4">
    <property type="entry name" value="TONALLI, ISOFORM E"/>
    <property type="match status" value="1"/>
</dbReference>
<feature type="compositionally biased region" description="Low complexity" evidence="9">
    <location>
        <begin position="10"/>
        <end position="22"/>
    </location>
</feature>
<dbReference type="UniPathway" id="UPA00886"/>
<feature type="domain" description="SP-RING-type" evidence="10">
    <location>
        <begin position="238"/>
        <end position="319"/>
    </location>
</feature>
<evidence type="ECO:0000256" key="6">
    <source>
        <dbReference type="ARBA" id="ARBA00022786"/>
    </source>
</evidence>
<dbReference type="GeneID" id="30963748"/>
<dbReference type="InterPro" id="IPR023321">
    <property type="entry name" value="PINIT"/>
</dbReference>
<evidence type="ECO:0000256" key="3">
    <source>
        <dbReference type="ARBA" id="ARBA00022679"/>
    </source>
</evidence>
<comment type="similarity">
    <text evidence="2">Belongs to the PIAS family.</text>
</comment>
<dbReference type="Pfam" id="PF14324">
    <property type="entry name" value="PINIT"/>
    <property type="match status" value="1"/>
</dbReference>
<evidence type="ECO:0000256" key="7">
    <source>
        <dbReference type="ARBA" id="ARBA00022833"/>
    </source>
</evidence>
<keyword evidence="3" id="KW-0808">Transferase</keyword>